<dbReference type="PANTHER" id="PTHR21404:SF3">
    <property type="entry name" value="SMALL RNA 2'-O-METHYLTRANSFERASE"/>
    <property type="match status" value="1"/>
</dbReference>
<dbReference type="GO" id="GO:0001510">
    <property type="term" value="P:RNA methylation"/>
    <property type="evidence" value="ECO:0007669"/>
    <property type="project" value="InterPro"/>
</dbReference>
<dbReference type="GeneID" id="28991184"/>
<keyword evidence="6" id="KW-0949">S-adenosyl-L-methionine</keyword>
<dbReference type="GO" id="GO:0030422">
    <property type="term" value="P:siRNA processing"/>
    <property type="evidence" value="ECO:0007669"/>
    <property type="project" value="TreeGrafter"/>
</dbReference>
<name>A0A167QH78_PHYB8</name>
<dbReference type="EMBL" id="KV440972">
    <property type="protein sequence ID" value="OAD79690.1"/>
    <property type="molecule type" value="Genomic_DNA"/>
</dbReference>
<evidence type="ECO:0000313" key="13">
    <source>
        <dbReference type="EMBL" id="OAD79690.1"/>
    </source>
</evidence>
<dbReference type="RefSeq" id="XP_018297730.1">
    <property type="nucleotide sequence ID" value="XM_018430278.1"/>
</dbReference>
<organism evidence="13 14">
    <name type="scientific">Phycomyces blakesleeanus (strain ATCC 8743b / DSM 1359 / FGSC 10004 / NBRC 33097 / NRRL 1555)</name>
    <dbReference type="NCBI Taxonomy" id="763407"/>
    <lineage>
        <taxon>Eukaryota</taxon>
        <taxon>Fungi</taxon>
        <taxon>Fungi incertae sedis</taxon>
        <taxon>Mucoromycota</taxon>
        <taxon>Mucoromycotina</taxon>
        <taxon>Mucoromycetes</taxon>
        <taxon>Mucorales</taxon>
        <taxon>Phycomycetaceae</taxon>
        <taxon>Phycomyces</taxon>
    </lineage>
</organism>
<dbReference type="InParanoid" id="A0A167QH78"/>
<comment type="similarity">
    <text evidence="2">Belongs to the methyltransferase superfamily. HEN1 family.</text>
</comment>
<dbReference type="GO" id="GO:0005634">
    <property type="term" value="C:nucleus"/>
    <property type="evidence" value="ECO:0007669"/>
    <property type="project" value="TreeGrafter"/>
</dbReference>
<protein>
    <recommendedName>
        <fullName evidence="3">Small RNA 2'-O-methyltransferase</fullName>
        <ecNumber evidence="11">2.1.1.386</ecNumber>
    </recommendedName>
</protein>
<evidence type="ECO:0000256" key="10">
    <source>
        <dbReference type="ARBA" id="ARBA00023158"/>
    </source>
</evidence>
<sequence>MSDDQCESTSFSPPLWRQRRLFILETLRKHRVSSVLDFGCGEASVLAFLIPSPPSSDDTPFTKLAGIDIDQECVEEAVRRCQPWSSDHTELRENPLTIDIFHGSIAKVDSRLSGYEAIVCSEVIEHVYPDVLATFFNTTLGNYMPKIMIVTTPNAEYNIHFPSLHYGQPNAEFRHDDHKFEWTRQEFEDWCKAGAATYGYTYSFEGIGLLESKRDDMRVGHCTQACIFTRISQTPPTELPAQLQHRLATHIEFPFYNKPALSKESQKETIDYYIGKMCLSEEEYMKRQEEYARQEEVIADEALEWCVDWSEQIIAVPEIYKPPVIRQWTRIPLNISLSRLWDILEIRQAFKKYEVMVKLLQDNPIEYGINGDILSIKKAFEIIRDDSEEEQEEEEIWT</sequence>
<evidence type="ECO:0000256" key="1">
    <source>
        <dbReference type="ARBA" id="ARBA00001946"/>
    </source>
</evidence>
<evidence type="ECO:0000256" key="8">
    <source>
        <dbReference type="ARBA" id="ARBA00022842"/>
    </source>
</evidence>
<dbReference type="InterPro" id="IPR029063">
    <property type="entry name" value="SAM-dependent_MTases_sf"/>
</dbReference>
<dbReference type="FunCoup" id="A0A167QH78">
    <property type="interactions" value="195"/>
</dbReference>
<evidence type="ECO:0000256" key="6">
    <source>
        <dbReference type="ARBA" id="ARBA00022691"/>
    </source>
</evidence>
<evidence type="ECO:0000256" key="3">
    <source>
        <dbReference type="ARBA" id="ARBA00021330"/>
    </source>
</evidence>
<evidence type="ECO:0000256" key="5">
    <source>
        <dbReference type="ARBA" id="ARBA00022679"/>
    </source>
</evidence>
<keyword evidence="4" id="KW-0489">Methyltransferase</keyword>
<evidence type="ECO:0000256" key="9">
    <source>
        <dbReference type="ARBA" id="ARBA00022884"/>
    </source>
</evidence>
<dbReference type="InterPro" id="IPR026610">
    <property type="entry name" value="Hen1"/>
</dbReference>
<keyword evidence="8" id="KW-0460">Magnesium</keyword>
<keyword evidence="14" id="KW-1185">Reference proteome</keyword>
<evidence type="ECO:0000256" key="7">
    <source>
        <dbReference type="ARBA" id="ARBA00022723"/>
    </source>
</evidence>
<reference evidence="14" key="1">
    <citation type="submission" date="2015-06" db="EMBL/GenBank/DDBJ databases">
        <title>Expansion of signal transduction pathways in fungi by whole-genome duplication.</title>
        <authorList>
            <consortium name="DOE Joint Genome Institute"/>
            <person name="Corrochano L.M."/>
            <person name="Kuo A."/>
            <person name="Marcet-Houben M."/>
            <person name="Polaino S."/>
            <person name="Salamov A."/>
            <person name="Villalobos J.M."/>
            <person name="Alvarez M.I."/>
            <person name="Avalos J."/>
            <person name="Benito E.P."/>
            <person name="Benoit I."/>
            <person name="Burger G."/>
            <person name="Camino L.P."/>
            <person name="Canovas D."/>
            <person name="Cerda-Olmedo E."/>
            <person name="Cheng J.-F."/>
            <person name="Dominguez A."/>
            <person name="Elias M."/>
            <person name="Eslava A.P."/>
            <person name="Glaser F."/>
            <person name="Grimwood J."/>
            <person name="Gutierrez G."/>
            <person name="Heitman J."/>
            <person name="Henrissat B."/>
            <person name="Iturriaga E.A."/>
            <person name="Lang B.F."/>
            <person name="Lavin J.L."/>
            <person name="Lee S."/>
            <person name="Li W."/>
            <person name="Lindquist E."/>
            <person name="Lopez-Garcia S."/>
            <person name="Luque E.M."/>
            <person name="Marcos A.T."/>
            <person name="Martin J."/>
            <person name="McCluskey K."/>
            <person name="Medina H.R."/>
            <person name="Miralles-Duran A."/>
            <person name="Miyazaki A."/>
            <person name="Munoz-Torres E."/>
            <person name="Oguiza J.A."/>
            <person name="Ohm R."/>
            <person name="Olmedo M."/>
            <person name="Orejas M."/>
            <person name="Ortiz-Castellanos L."/>
            <person name="Pisabarro A.G."/>
            <person name="Rodriguez-Romero J."/>
            <person name="Ruiz-Herrera J."/>
            <person name="Ruiz-Vazquez R."/>
            <person name="Sanz C."/>
            <person name="Schackwitz W."/>
            <person name="Schmutz J."/>
            <person name="Shahriari M."/>
            <person name="Shelest E."/>
            <person name="Silva-Franco F."/>
            <person name="Soanes D."/>
            <person name="Syed K."/>
            <person name="Tagua V.G."/>
            <person name="Talbot N.J."/>
            <person name="Thon M."/>
            <person name="De vries R.P."/>
            <person name="Wiebenga A."/>
            <person name="Yadav J.S."/>
            <person name="Braun E.L."/>
            <person name="Baker S."/>
            <person name="Garre V."/>
            <person name="Horwitz B."/>
            <person name="Torres-Martinez S."/>
            <person name="Idnurm A."/>
            <person name="Herrera-Estrella A."/>
            <person name="Gabaldon T."/>
            <person name="Grigoriev I.V."/>
        </authorList>
    </citation>
    <scope>NUCLEOTIDE SEQUENCE [LARGE SCALE GENOMIC DNA]</scope>
    <source>
        <strain evidence="14">NRRL 1555(-)</strain>
    </source>
</reference>
<dbReference type="VEuPathDB" id="FungiDB:PHYBLDRAFT_139718"/>
<accession>A0A167QH78</accession>
<proteinExistence type="inferred from homology"/>
<evidence type="ECO:0000256" key="2">
    <source>
        <dbReference type="ARBA" id="ARBA00009026"/>
    </source>
</evidence>
<dbReference type="SUPFAM" id="SSF53335">
    <property type="entry name" value="S-adenosyl-L-methionine-dependent methyltransferases"/>
    <property type="match status" value="1"/>
</dbReference>
<dbReference type="Proteomes" id="UP000077315">
    <property type="component" value="Unassembled WGS sequence"/>
</dbReference>
<evidence type="ECO:0000256" key="12">
    <source>
        <dbReference type="ARBA" id="ARBA00048418"/>
    </source>
</evidence>
<comment type="catalytic activity">
    <reaction evidence="12">
        <text>small RNA 3'-end nucleotide + S-adenosyl-L-methionine = small RNA 3'-end 2'-O-methylnucleotide + S-adenosyl-L-homocysteine + H(+)</text>
        <dbReference type="Rhea" id="RHEA:37887"/>
        <dbReference type="Rhea" id="RHEA-COMP:10415"/>
        <dbReference type="Rhea" id="RHEA-COMP:10416"/>
        <dbReference type="ChEBI" id="CHEBI:15378"/>
        <dbReference type="ChEBI" id="CHEBI:57856"/>
        <dbReference type="ChEBI" id="CHEBI:59789"/>
        <dbReference type="ChEBI" id="CHEBI:74896"/>
        <dbReference type="ChEBI" id="CHEBI:74898"/>
        <dbReference type="EC" id="2.1.1.386"/>
    </reaction>
</comment>
<gene>
    <name evidence="13" type="ORF">PHYBLDRAFT_139718</name>
</gene>
<keyword evidence="10" id="KW-0943">RNA-mediated gene silencing</keyword>
<dbReference type="EC" id="2.1.1.386" evidence="11"/>
<dbReference type="Gene3D" id="3.40.50.150">
    <property type="entry name" value="Vaccinia Virus protein VP39"/>
    <property type="match status" value="1"/>
</dbReference>
<dbReference type="OrthoDB" id="2154311at2759"/>
<dbReference type="GO" id="GO:0003723">
    <property type="term" value="F:RNA binding"/>
    <property type="evidence" value="ECO:0007669"/>
    <property type="project" value="UniProtKB-KW"/>
</dbReference>
<dbReference type="AlphaFoldDB" id="A0A167QH78"/>
<dbReference type="Pfam" id="PF13489">
    <property type="entry name" value="Methyltransf_23"/>
    <property type="match status" value="1"/>
</dbReference>
<keyword evidence="9" id="KW-0694">RNA-binding</keyword>
<evidence type="ECO:0000256" key="11">
    <source>
        <dbReference type="ARBA" id="ARBA00035025"/>
    </source>
</evidence>
<keyword evidence="7" id="KW-0479">Metal-binding</keyword>
<evidence type="ECO:0000313" key="14">
    <source>
        <dbReference type="Proteomes" id="UP000077315"/>
    </source>
</evidence>
<keyword evidence="5" id="KW-0808">Transferase</keyword>
<dbReference type="STRING" id="763407.A0A167QH78"/>
<dbReference type="GO" id="GO:0005737">
    <property type="term" value="C:cytoplasm"/>
    <property type="evidence" value="ECO:0007669"/>
    <property type="project" value="TreeGrafter"/>
</dbReference>
<dbReference type="GO" id="GO:0090486">
    <property type="term" value="F:small RNA 2'-O-methyltransferase activity"/>
    <property type="evidence" value="ECO:0007669"/>
    <property type="project" value="UniProtKB-EC"/>
</dbReference>
<comment type="cofactor">
    <cofactor evidence="1">
        <name>Mg(2+)</name>
        <dbReference type="ChEBI" id="CHEBI:18420"/>
    </cofactor>
</comment>
<dbReference type="GO" id="GO:0046872">
    <property type="term" value="F:metal ion binding"/>
    <property type="evidence" value="ECO:0007669"/>
    <property type="project" value="UniProtKB-KW"/>
</dbReference>
<dbReference type="PANTHER" id="PTHR21404">
    <property type="entry name" value="HEN1"/>
    <property type="match status" value="1"/>
</dbReference>
<evidence type="ECO:0000256" key="4">
    <source>
        <dbReference type="ARBA" id="ARBA00022603"/>
    </source>
</evidence>